<dbReference type="GO" id="GO:0005886">
    <property type="term" value="C:plasma membrane"/>
    <property type="evidence" value="ECO:0007669"/>
    <property type="project" value="UniProtKB-SubCell"/>
</dbReference>
<sequence length="426" mass="49217">MIHVFSLFGIIFLKKRYIVENNVVKRIFKQNEYRVLYKRILFTCLILIIYILGSNISIVAQENTHQDVSSFYKLAVSNTGGDLSTLNIFSLGLGPWLTAMIIFTLLSYRDMEKAAKQTKLEKHYKEKILTLLICLAQGYFVINEYVIKDKIHSENVFLLLLVLVTGTMFLVWLADQNTRYGIAGPMPIVMMSIVKALFQQRLAHLHASTTVLVLICVVIVIALLTLLIMELIEYRTNYKDIMNASNQDIKTYLAWKINPSGSISIMISISVFVLLNNLLNLFVNSFVSEKHVNLQTLSFNNWIGITLYIVLQMILGYFLSRFLLNTRNKSKDFLKSGNYFVGVKPGKETRRYLNRMARRVCWFGSIVVTLIIGLPLYSTLLVPELSQQIYFAIQLIVLVYIGINITETIRAYLYFDKYKQFLTKYW</sequence>
<comment type="caution">
    <text evidence="10">The sequence shown here is derived from an EMBL/GenBank/DDBJ whole genome shotgun (WGS) entry which is preliminary data.</text>
</comment>
<dbReference type="Pfam" id="PF00344">
    <property type="entry name" value="SecY"/>
    <property type="match status" value="1"/>
</dbReference>
<evidence type="ECO:0000256" key="1">
    <source>
        <dbReference type="ARBA" id="ARBA00022448"/>
    </source>
</evidence>
<feature type="transmembrane region" description="Helical" evidence="8">
    <location>
        <begin position="389"/>
        <end position="415"/>
    </location>
</feature>
<dbReference type="HAMAP" id="MF_01466">
    <property type="entry name" value="SecY2"/>
    <property type="match status" value="1"/>
</dbReference>
<dbReference type="PRINTS" id="PR00303">
    <property type="entry name" value="SECYTRNLCASE"/>
</dbReference>
<feature type="transmembrane region" description="Helical" evidence="8">
    <location>
        <begin position="128"/>
        <end position="147"/>
    </location>
</feature>
<accession>A0A2T4STV5</accession>
<keyword evidence="4 8" id="KW-0653">Protein transport</keyword>
<keyword evidence="6 8" id="KW-0811">Translocation</keyword>
<dbReference type="PIRSF" id="PIRSF004557">
    <property type="entry name" value="SecY"/>
    <property type="match status" value="1"/>
</dbReference>
<dbReference type="InterPro" id="IPR002208">
    <property type="entry name" value="SecY/SEC61-alpha"/>
</dbReference>
<comment type="function">
    <text evidence="8">Part of the accessory SecA2/SecY2 system specifically required for export of possible cell wall proteins. The central subunit of a protein translocation channel.</text>
</comment>
<keyword evidence="5 8" id="KW-1133">Transmembrane helix</keyword>
<comment type="subunit">
    <text evidence="8">Component of the accessory SecA2/SecY2 protein translocase complex required to export cell wall proteins. May form heterotrimers with SecE and SecG subunits.</text>
</comment>
<dbReference type="NCBIfam" id="NF009082">
    <property type="entry name" value="PRK12417.1"/>
    <property type="match status" value="1"/>
</dbReference>
<evidence type="ECO:0000256" key="3">
    <source>
        <dbReference type="ARBA" id="ARBA00022692"/>
    </source>
</evidence>
<comment type="subcellular location">
    <subcellularLocation>
        <location evidence="8">Cell membrane</location>
        <topology evidence="8">Multi-pass membrane protein</topology>
    </subcellularLocation>
</comment>
<dbReference type="SUPFAM" id="SSF103491">
    <property type="entry name" value="Preprotein translocase SecY subunit"/>
    <property type="match status" value="1"/>
</dbReference>
<dbReference type="NCBIfam" id="TIGR02920">
    <property type="entry name" value="acc_sec_Y2"/>
    <property type="match status" value="1"/>
</dbReference>
<keyword evidence="2 8" id="KW-1003">Cell membrane</keyword>
<dbReference type="Gene3D" id="1.10.3370.10">
    <property type="entry name" value="SecY subunit domain"/>
    <property type="match status" value="1"/>
</dbReference>
<dbReference type="EMBL" id="QXRZ01000010">
    <property type="protein sequence ID" value="RIL41509.1"/>
    <property type="molecule type" value="Genomic_DNA"/>
</dbReference>
<evidence type="ECO:0000256" key="7">
    <source>
        <dbReference type="ARBA" id="ARBA00023136"/>
    </source>
</evidence>
<feature type="transmembrane region" description="Helical" evidence="8">
    <location>
        <begin position="302"/>
        <end position="324"/>
    </location>
</feature>
<dbReference type="GO" id="GO:0065002">
    <property type="term" value="P:intracellular protein transmembrane transport"/>
    <property type="evidence" value="ECO:0007669"/>
    <property type="project" value="UniProtKB-UniRule"/>
</dbReference>
<dbReference type="GO" id="GO:0006605">
    <property type="term" value="P:protein targeting"/>
    <property type="evidence" value="ECO:0007669"/>
    <property type="project" value="UniProtKB-UniRule"/>
</dbReference>
<evidence type="ECO:0000256" key="8">
    <source>
        <dbReference type="HAMAP-Rule" id="MF_01466"/>
    </source>
</evidence>
<keyword evidence="1 8" id="KW-0813">Transport</keyword>
<feature type="transmembrane region" description="Helical" evidence="8">
    <location>
        <begin position="180"/>
        <end position="198"/>
    </location>
</feature>
<comment type="similarity">
    <text evidence="8">Belongs to the SecY/SEC61-alpha family. SecY2 subfamily.</text>
</comment>
<evidence type="ECO:0000313" key="10">
    <source>
        <dbReference type="EMBL" id="RIL41509.1"/>
    </source>
</evidence>
<name>A0A2T4STV5_STAGA</name>
<proteinExistence type="inferred from homology"/>
<evidence type="ECO:0000256" key="2">
    <source>
        <dbReference type="ARBA" id="ARBA00022475"/>
    </source>
</evidence>
<feature type="transmembrane region" description="Helical" evidence="8">
    <location>
        <begin position="210"/>
        <end position="232"/>
    </location>
</feature>
<evidence type="ECO:0000256" key="5">
    <source>
        <dbReference type="ARBA" id="ARBA00022989"/>
    </source>
</evidence>
<feature type="transmembrane region" description="Helical" evidence="8">
    <location>
        <begin position="40"/>
        <end position="60"/>
    </location>
</feature>
<feature type="transmembrane region" description="Helical" evidence="8">
    <location>
        <begin position="153"/>
        <end position="173"/>
    </location>
</feature>
<dbReference type="InterPro" id="IPR023201">
    <property type="entry name" value="SecY_dom_sf"/>
</dbReference>
<dbReference type="Proteomes" id="UP000283576">
    <property type="component" value="Unassembled WGS sequence"/>
</dbReference>
<evidence type="ECO:0000256" key="6">
    <source>
        <dbReference type="ARBA" id="ARBA00023010"/>
    </source>
</evidence>
<dbReference type="PANTHER" id="PTHR10906">
    <property type="entry name" value="SECY/SEC61-ALPHA FAMILY MEMBER"/>
    <property type="match status" value="1"/>
</dbReference>
<evidence type="ECO:0000256" key="4">
    <source>
        <dbReference type="ARBA" id="ARBA00022927"/>
    </source>
</evidence>
<evidence type="ECO:0000313" key="11">
    <source>
        <dbReference type="Proteomes" id="UP000283576"/>
    </source>
</evidence>
<feature type="transmembrane region" description="Helical" evidence="8">
    <location>
        <begin position="88"/>
        <end position="108"/>
    </location>
</feature>
<feature type="transmembrane region" description="Helical" evidence="8">
    <location>
        <begin position="263"/>
        <end position="282"/>
    </location>
</feature>
<reference evidence="10 11" key="1">
    <citation type="journal article" date="2016" name="Front. Microbiol.">
        <title>Comprehensive Phylogenetic Analysis of Bovine Non-aureus Staphylococci Species Based on Whole-Genome Sequencing.</title>
        <authorList>
            <person name="Naushad S."/>
            <person name="Barkema H.W."/>
            <person name="Luby C."/>
            <person name="Condas L.A."/>
            <person name="Nobrega D.B."/>
            <person name="Carson D.A."/>
            <person name="De Buck J."/>
        </authorList>
    </citation>
    <scope>NUCLEOTIDE SEQUENCE [LARGE SCALE GENOMIC DNA]</scope>
    <source>
        <strain evidence="10 11">SNUC 1388</strain>
    </source>
</reference>
<protein>
    <recommendedName>
        <fullName evidence="8 9">Accessory Sec system protein translocase subunit SecY2</fullName>
    </recommendedName>
</protein>
<dbReference type="InterPro" id="IPR014269">
    <property type="entry name" value="SecY2"/>
</dbReference>
<keyword evidence="3 8" id="KW-0812">Transmembrane</keyword>
<dbReference type="AlphaFoldDB" id="A0A2T4STV5"/>
<organism evidence="10 11">
    <name type="scientific">Staphylococcus gallinarum</name>
    <dbReference type="NCBI Taxonomy" id="1293"/>
    <lineage>
        <taxon>Bacteria</taxon>
        <taxon>Bacillati</taxon>
        <taxon>Bacillota</taxon>
        <taxon>Bacilli</taxon>
        <taxon>Bacillales</taxon>
        <taxon>Staphylococcaceae</taxon>
        <taxon>Staphylococcus</taxon>
    </lineage>
</organism>
<gene>
    <name evidence="8" type="primary">secY2</name>
    <name evidence="10" type="ORF">BUZ01_12250</name>
</gene>
<keyword evidence="7 8" id="KW-0472">Membrane</keyword>
<evidence type="ECO:0000256" key="9">
    <source>
        <dbReference type="NCBIfam" id="TIGR02920"/>
    </source>
</evidence>
<feature type="transmembrane region" description="Helical" evidence="8">
    <location>
        <begin position="360"/>
        <end position="377"/>
    </location>
</feature>